<reference evidence="1" key="1">
    <citation type="submission" date="2014-05" db="EMBL/GenBank/DDBJ databases">
        <authorList>
            <person name="Chronopoulou M."/>
        </authorList>
    </citation>
    <scope>NUCLEOTIDE SEQUENCE</scope>
    <source>
        <tissue evidence="1">Whole organism</tissue>
    </source>
</reference>
<dbReference type="AlphaFoldDB" id="A0A0K2TB59"/>
<sequence length="60" mass="6564">LFNRCNIEYVGIVFGRLFFILSLLSSNESTSNVLASSDFSDGEEGSPPLGVSWSFIPFSL</sequence>
<dbReference type="EMBL" id="HACA01005694">
    <property type="protein sequence ID" value="CDW23055.1"/>
    <property type="molecule type" value="Transcribed_RNA"/>
</dbReference>
<proteinExistence type="predicted"/>
<evidence type="ECO:0000313" key="1">
    <source>
        <dbReference type="EMBL" id="CDW23055.1"/>
    </source>
</evidence>
<name>A0A0K2TB59_LEPSM</name>
<organism evidence="1">
    <name type="scientific">Lepeophtheirus salmonis</name>
    <name type="common">Salmon louse</name>
    <name type="synonym">Caligus salmonis</name>
    <dbReference type="NCBI Taxonomy" id="72036"/>
    <lineage>
        <taxon>Eukaryota</taxon>
        <taxon>Metazoa</taxon>
        <taxon>Ecdysozoa</taxon>
        <taxon>Arthropoda</taxon>
        <taxon>Crustacea</taxon>
        <taxon>Multicrustacea</taxon>
        <taxon>Hexanauplia</taxon>
        <taxon>Copepoda</taxon>
        <taxon>Siphonostomatoida</taxon>
        <taxon>Caligidae</taxon>
        <taxon>Lepeophtheirus</taxon>
    </lineage>
</organism>
<accession>A0A0K2TB59</accession>
<protein>
    <submittedName>
        <fullName evidence="1">Uncharacterized protein</fullName>
    </submittedName>
</protein>
<feature type="non-terminal residue" evidence="1">
    <location>
        <position position="1"/>
    </location>
</feature>